<sequence>MDISINGTRNVLIKKALAYNKKYIYRKAEKQKNNIQDWYGIKAISLSKPLRATSLNSINARHRGVLLENSAKIARDLQREKLKARYKIYVREADRNFNDSGKLFNKEETFRDPDFIDHSTCLHKYSDESQASPFFRSCSSRSSPFTNELLVSSNISIDWKNAVQKKLSTVKILKKEKKHMKLPRKSLKFIKCENKEPLYSPTMSQVFLKRSLNSKSNTSSPHIFDVSDMFNISSGKIKLKR</sequence>
<organism evidence="1 2">
    <name type="scientific">Blepharisma stoltei</name>
    <dbReference type="NCBI Taxonomy" id="1481888"/>
    <lineage>
        <taxon>Eukaryota</taxon>
        <taxon>Sar</taxon>
        <taxon>Alveolata</taxon>
        <taxon>Ciliophora</taxon>
        <taxon>Postciliodesmatophora</taxon>
        <taxon>Heterotrichea</taxon>
        <taxon>Heterotrichida</taxon>
        <taxon>Blepharismidae</taxon>
        <taxon>Blepharisma</taxon>
    </lineage>
</organism>
<name>A0AAU9ICN7_9CILI</name>
<keyword evidence="2" id="KW-1185">Reference proteome</keyword>
<evidence type="ECO:0000313" key="2">
    <source>
        <dbReference type="Proteomes" id="UP001162131"/>
    </source>
</evidence>
<protein>
    <submittedName>
        <fullName evidence="1">Uncharacterized protein</fullName>
    </submittedName>
</protein>
<proteinExistence type="predicted"/>
<accession>A0AAU9ICN7</accession>
<evidence type="ECO:0000313" key="1">
    <source>
        <dbReference type="EMBL" id="CAG9311670.1"/>
    </source>
</evidence>
<dbReference type="Proteomes" id="UP001162131">
    <property type="component" value="Unassembled WGS sequence"/>
</dbReference>
<dbReference type="AlphaFoldDB" id="A0AAU9ICN7"/>
<reference evidence="1" key="1">
    <citation type="submission" date="2021-09" db="EMBL/GenBank/DDBJ databases">
        <authorList>
            <consortium name="AG Swart"/>
            <person name="Singh M."/>
            <person name="Singh A."/>
            <person name="Seah K."/>
            <person name="Emmerich C."/>
        </authorList>
    </citation>
    <scope>NUCLEOTIDE SEQUENCE</scope>
    <source>
        <strain evidence="1">ATCC30299</strain>
    </source>
</reference>
<dbReference type="EMBL" id="CAJZBQ010000004">
    <property type="protein sequence ID" value="CAG9311670.1"/>
    <property type="molecule type" value="Genomic_DNA"/>
</dbReference>
<comment type="caution">
    <text evidence="1">The sequence shown here is derived from an EMBL/GenBank/DDBJ whole genome shotgun (WGS) entry which is preliminary data.</text>
</comment>
<gene>
    <name evidence="1" type="ORF">BSTOLATCC_MIC3956</name>
</gene>